<dbReference type="InterPro" id="IPR025724">
    <property type="entry name" value="GAG-pre-integrase_dom"/>
</dbReference>
<sequence length="409" mass="47336">MFDTIHDLCVHDYLNDIEARVKSKYVKSKSAKSNKKKVWKRSGNVITNIRYRWIPTGRTFSIDGNKFPLIRITSTTVVPPKKPIPTQVIKATSPSSNKSRKLKDIANVGSSSKFKTIGNVTIYRVYYVEGLGYNLFSVGQFYDSDLEATFQKHTCYVRNLDDVDLLSGLRDINLYTISLDDMLKSSPIYLLSKSSNNKRWFWHRRLSHLNFITLNKLAKRGLVRGLSKLIFEKDHLCLACFPRKSKKHSHKPKAEDTNQEKLYILRMDLYGLMRMESINGKKYIFVIVDDYSRFTLVLFLRSKDETLEVIIKQVRLNATVRNFQIDNGTDFVNQTLKYYHENVRITHQTSIVCTLQQNNIVKRHNQTLVEAAHTIEGEDLVKLKPEVDISIFVGNAAIKKAYRINKKQA</sequence>
<dbReference type="Pfam" id="PF00665">
    <property type="entry name" value="rve"/>
    <property type="match status" value="1"/>
</dbReference>
<dbReference type="InterPro" id="IPR039537">
    <property type="entry name" value="Retrotran_Ty1/copia-like"/>
</dbReference>
<proteinExistence type="predicted"/>
<dbReference type="EMBL" id="BKCJ010365162">
    <property type="protein sequence ID" value="GFA07554.1"/>
    <property type="molecule type" value="Genomic_DNA"/>
</dbReference>
<reference evidence="2" key="1">
    <citation type="journal article" date="2019" name="Sci. Rep.">
        <title>Draft genome of Tanacetum cinerariifolium, the natural source of mosquito coil.</title>
        <authorList>
            <person name="Yamashiro T."/>
            <person name="Shiraishi A."/>
            <person name="Satake H."/>
            <person name="Nakayama K."/>
        </authorList>
    </citation>
    <scope>NUCLEOTIDE SEQUENCE</scope>
</reference>
<evidence type="ECO:0000259" key="1">
    <source>
        <dbReference type="PROSITE" id="PS50994"/>
    </source>
</evidence>
<dbReference type="SUPFAM" id="SSF53098">
    <property type="entry name" value="Ribonuclease H-like"/>
    <property type="match status" value="1"/>
</dbReference>
<dbReference type="GO" id="GO:0003676">
    <property type="term" value="F:nucleic acid binding"/>
    <property type="evidence" value="ECO:0007669"/>
    <property type="project" value="InterPro"/>
</dbReference>
<comment type="caution">
    <text evidence="2">The sequence shown here is derived from an EMBL/GenBank/DDBJ whole genome shotgun (WGS) entry which is preliminary data.</text>
</comment>
<feature type="domain" description="Integrase catalytic" evidence="1">
    <location>
        <begin position="248"/>
        <end position="409"/>
    </location>
</feature>
<name>A0A699J2Z8_TANCI</name>
<dbReference type="InterPro" id="IPR012337">
    <property type="entry name" value="RNaseH-like_sf"/>
</dbReference>
<dbReference type="Pfam" id="PF13976">
    <property type="entry name" value="gag_pre-integrs"/>
    <property type="match status" value="1"/>
</dbReference>
<gene>
    <name evidence="2" type="ORF">Tci_579526</name>
</gene>
<dbReference type="InterPro" id="IPR036397">
    <property type="entry name" value="RNaseH_sf"/>
</dbReference>
<dbReference type="PANTHER" id="PTHR42648:SF21">
    <property type="entry name" value="CYSTEINE-RICH RLK (RECEPTOR-LIKE PROTEIN KINASE) 8"/>
    <property type="match status" value="1"/>
</dbReference>
<dbReference type="GO" id="GO:0015074">
    <property type="term" value="P:DNA integration"/>
    <property type="evidence" value="ECO:0007669"/>
    <property type="project" value="InterPro"/>
</dbReference>
<dbReference type="PROSITE" id="PS50994">
    <property type="entry name" value="INTEGRASE"/>
    <property type="match status" value="1"/>
</dbReference>
<protein>
    <recommendedName>
        <fullName evidence="1">Integrase catalytic domain-containing protein</fullName>
    </recommendedName>
</protein>
<dbReference type="Gene3D" id="3.30.420.10">
    <property type="entry name" value="Ribonuclease H-like superfamily/Ribonuclease H"/>
    <property type="match status" value="1"/>
</dbReference>
<accession>A0A699J2Z8</accession>
<organism evidence="2">
    <name type="scientific">Tanacetum cinerariifolium</name>
    <name type="common">Dalmatian daisy</name>
    <name type="synonym">Chrysanthemum cinerariifolium</name>
    <dbReference type="NCBI Taxonomy" id="118510"/>
    <lineage>
        <taxon>Eukaryota</taxon>
        <taxon>Viridiplantae</taxon>
        <taxon>Streptophyta</taxon>
        <taxon>Embryophyta</taxon>
        <taxon>Tracheophyta</taxon>
        <taxon>Spermatophyta</taxon>
        <taxon>Magnoliopsida</taxon>
        <taxon>eudicotyledons</taxon>
        <taxon>Gunneridae</taxon>
        <taxon>Pentapetalae</taxon>
        <taxon>asterids</taxon>
        <taxon>campanulids</taxon>
        <taxon>Asterales</taxon>
        <taxon>Asteraceae</taxon>
        <taxon>Asteroideae</taxon>
        <taxon>Anthemideae</taxon>
        <taxon>Anthemidinae</taxon>
        <taxon>Tanacetum</taxon>
    </lineage>
</organism>
<dbReference type="InterPro" id="IPR001584">
    <property type="entry name" value="Integrase_cat-core"/>
</dbReference>
<evidence type="ECO:0000313" key="2">
    <source>
        <dbReference type="EMBL" id="GFA07554.1"/>
    </source>
</evidence>
<dbReference type="AlphaFoldDB" id="A0A699J2Z8"/>
<dbReference type="PANTHER" id="PTHR42648">
    <property type="entry name" value="TRANSPOSASE, PUTATIVE-RELATED"/>
    <property type="match status" value="1"/>
</dbReference>